<keyword evidence="1" id="KW-0547">Nucleotide-binding</keyword>
<dbReference type="AlphaFoldDB" id="A0A8J3IAT5"/>
<comment type="caution">
    <text evidence="5">The sequence shown here is derived from an EMBL/GenBank/DDBJ whole genome shotgun (WGS) entry which is preliminary data.</text>
</comment>
<protein>
    <submittedName>
        <fullName evidence="5">Phosphoenolpyruvate synthase</fullName>
    </submittedName>
</protein>
<dbReference type="EMBL" id="BNJF01000003">
    <property type="protein sequence ID" value="GHO47904.1"/>
    <property type="molecule type" value="Genomic_DNA"/>
</dbReference>
<feature type="region of interest" description="Disordered" evidence="3">
    <location>
        <begin position="886"/>
        <end position="906"/>
    </location>
</feature>
<dbReference type="InterPro" id="IPR036637">
    <property type="entry name" value="Phosphohistidine_dom_sf"/>
</dbReference>
<dbReference type="PANTHER" id="PTHR43615">
    <property type="entry name" value="PHOSPHOENOLPYRUVATE SYNTHASE-RELATED"/>
    <property type="match status" value="1"/>
</dbReference>
<dbReference type="GO" id="GO:0005524">
    <property type="term" value="F:ATP binding"/>
    <property type="evidence" value="ECO:0007669"/>
    <property type="project" value="UniProtKB-KW"/>
</dbReference>
<dbReference type="InterPro" id="IPR013815">
    <property type="entry name" value="ATP_grasp_subdomain_1"/>
</dbReference>
<accession>A0A8J3IAT5</accession>
<keyword evidence="2" id="KW-0067">ATP-binding</keyword>
<evidence type="ECO:0000256" key="2">
    <source>
        <dbReference type="ARBA" id="ARBA00022840"/>
    </source>
</evidence>
<dbReference type="PROSITE" id="PS50206">
    <property type="entry name" value="RHODANESE_3"/>
    <property type="match status" value="1"/>
</dbReference>
<reference evidence="5" key="1">
    <citation type="submission" date="2020-10" db="EMBL/GenBank/DDBJ databases">
        <title>Taxonomic study of unclassified bacteria belonging to the class Ktedonobacteria.</title>
        <authorList>
            <person name="Yabe S."/>
            <person name="Wang C.M."/>
            <person name="Zheng Y."/>
            <person name="Sakai Y."/>
            <person name="Cavaletti L."/>
            <person name="Monciardini P."/>
            <person name="Donadio S."/>
        </authorList>
    </citation>
    <scope>NUCLEOTIDE SEQUENCE</scope>
    <source>
        <strain evidence="5">SOSP1-1</strain>
    </source>
</reference>
<dbReference type="Proteomes" id="UP000612362">
    <property type="component" value="Unassembled WGS sequence"/>
</dbReference>
<evidence type="ECO:0000313" key="5">
    <source>
        <dbReference type="EMBL" id="GHO47904.1"/>
    </source>
</evidence>
<dbReference type="FunFam" id="3.30.1490.20:FF:000010">
    <property type="entry name" value="Phosphoenolpyruvate synthase"/>
    <property type="match status" value="1"/>
</dbReference>
<dbReference type="SUPFAM" id="SSF56059">
    <property type="entry name" value="Glutathione synthetase ATP-binding domain-like"/>
    <property type="match status" value="1"/>
</dbReference>
<dbReference type="RefSeq" id="WP_220197129.1">
    <property type="nucleotide sequence ID" value="NZ_BNJF01000003.1"/>
</dbReference>
<evidence type="ECO:0000259" key="4">
    <source>
        <dbReference type="PROSITE" id="PS50206"/>
    </source>
</evidence>
<dbReference type="SUPFAM" id="SSF52009">
    <property type="entry name" value="Phosphohistidine domain"/>
    <property type="match status" value="1"/>
</dbReference>
<dbReference type="InterPro" id="IPR002192">
    <property type="entry name" value="PPDK_AMP/ATP-bd"/>
</dbReference>
<organism evidence="5 6">
    <name type="scientific">Ktedonospora formicarum</name>
    <dbReference type="NCBI Taxonomy" id="2778364"/>
    <lineage>
        <taxon>Bacteria</taxon>
        <taxon>Bacillati</taxon>
        <taxon>Chloroflexota</taxon>
        <taxon>Ktedonobacteria</taxon>
        <taxon>Ktedonobacterales</taxon>
        <taxon>Ktedonobacteraceae</taxon>
        <taxon>Ktedonospora</taxon>
    </lineage>
</organism>
<dbReference type="Pfam" id="PF00391">
    <property type="entry name" value="PEP-utilizers"/>
    <property type="match status" value="1"/>
</dbReference>
<dbReference type="Gene3D" id="3.30.470.20">
    <property type="entry name" value="ATP-grasp fold, B domain"/>
    <property type="match status" value="1"/>
</dbReference>
<keyword evidence="6" id="KW-1185">Reference proteome</keyword>
<sequence>MNGFILPFQCVDESMLARVGGKGANLGALTQTGFPVPPGFCITTSAYKQVTGTLDLDATLDELAATPASDQARLHELAATMRTRLLATSMPEEVGAAIQEAYRELAGDEALPVAVRSSATAEDLPFASFAGQQDTYLHVVGVEAVLDAVRRCWGSLWTDRAVSYRASNGIDPHSVQLAVVVQSMVEAQVAGILFTANPLTGKRNQAVIDANPGLGESVVSGAVNPDHFVVNTSTGEVVEQHIGEKKMLIRGTAGGGTEHVTLEASQEVCLDEHQLEELAKLGQRVEEYYHAPQDIEWALDDQHKLWLTQARPITTLYPLPACKPTSPETLHAYFSFNVAQGVFRPLTPMGASIFRRIGSEVATLLGMPPHIPGEPTFMLEAGMRLYLDMTTPFSNRLGRPILTALMGVMEARSQPILEELSHDKRFPLTKKSRPASLLFLARILLRVGILRRVLYGFRHPEQAMRMRADLVAELEQKAHIPEHASAEQRLAKVEELCSTFPANIRRILTYMGPAMISTLLTYRLLDGIASGDEIQTTMRSLPLNVTTEMDLELWSLAQKIQRDAVSLAVMRGANSAQITHDYREGKLPPVLAEGLASFLRTYGHRGVAEIDMGLPRWSEQPEPIIEILGNYLNHTQPEQAPDIQFERGAREAEEMMATLRQRARQKSWLRGKALNFAFSRMRALLGIREFPKFFVIKTFAYARAHLWAIGEELVRAQRLEKAGDIFFLYLPEVRTALNGQDFREIVRARHDTYAYELRRKHVPRVLLSDGTDPETLLSAPHAEGGDSLRGIAASPGRVTGRARVILDPAGARLEQGEILVAPSTDPGWTPLFLTASALVMEMGGPMSHGSVVAREYGIPAVVGVPHATDRLTTGQLITVDGISGTVSIEPEERGHSENADGGQHNR</sequence>
<dbReference type="InterPro" id="IPR008279">
    <property type="entry name" value="PEP-util_enz_mobile_dom"/>
</dbReference>
<dbReference type="InterPro" id="IPR051549">
    <property type="entry name" value="PEP_Utilizing_Enz"/>
</dbReference>
<dbReference type="Gene3D" id="3.50.30.10">
    <property type="entry name" value="Phosphohistidine domain"/>
    <property type="match status" value="1"/>
</dbReference>
<feature type="domain" description="Rhodanese" evidence="4">
    <location>
        <begin position="590"/>
        <end position="626"/>
    </location>
</feature>
<dbReference type="PANTHER" id="PTHR43615:SF1">
    <property type="entry name" value="PPDK_N DOMAIN-CONTAINING PROTEIN"/>
    <property type="match status" value="1"/>
</dbReference>
<name>A0A8J3IAT5_9CHLR</name>
<dbReference type="Gene3D" id="3.30.1490.20">
    <property type="entry name" value="ATP-grasp fold, A domain"/>
    <property type="match status" value="1"/>
</dbReference>
<proteinExistence type="predicted"/>
<dbReference type="Pfam" id="PF01326">
    <property type="entry name" value="PPDK_N"/>
    <property type="match status" value="1"/>
</dbReference>
<dbReference type="InterPro" id="IPR001763">
    <property type="entry name" value="Rhodanese-like_dom"/>
</dbReference>
<gene>
    <name evidence="5" type="ORF">KSX_60670</name>
</gene>
<evidence type="ECO:0000256" key="1">
    <source>
        <dbReference type="ARBA" id="ARBA00022741"/>
    </source>
</evidence>
<evidence type="ECO:0000313" key="6">
    <source>
        <dbReference type="Proteomes" id="UP000612362"/>
    </source>
</evidence>
<dbReference type="GO" id="GO:0016301">
    <property type="term" value="F:kinase activity"/>
    <property type="evidence" value="ECO:0007669"/>
    <property type="project" value="InterPro"/>
</dbReference>
<evidence type="ECO:0000256" key="3">
    <source>
        <dbReference type="SAM" id="MobiDB-lite"/>
    </source>
</evidence>